<dbReference type="OrthoDB" id="9800709at2"/>
<organism evidence="2 3">
    <name type="scientific">Teichococcus deserti</name>
    <dbReference type="NCBI Taxonomy" id="1817963"/>
    <lineage>
        <taxon>Bacteria</taxon>
        <taxon>Pseudomonadati</taxon>
        <taxon>Pseudomonadota</taxon>
        <taxon>Alphaproteobacteria</taxon>
        <taxon>Acetobacterales</taxon>
        <taxon>Roseomonadaceae</taxon>
        <taxon>Roseomonas</taxon>
    </lineage>
</organism>
<dbReference type="PANTHER" id="PTHR30432:SF1">
    <property type="entry name" value="DNA-BINDING TRANSCRIPTIONAL DUAL REGULATOR MODE"/>
    <property type="match status" value="1"/>
</dbReference>
<dbReference type="Proteomes" id="UP000188879">
    <property type="component" value="Unassembled WGS sequence"/>
</dbReference>
<sequence>MAEARLSLRVDLGARRLGPGKVQLLEAIARDGSISAAARSLGMSYRRAWELVEDLNTTFGAPVAATATGGSKGGGARLTELGEAVVAQFRALEAAAAAAAAPHLAALLARLPAAAEED</sequence>
<dbReference type="InterPro" id="IPR051815">
    <property type="entry name" value="Molybdate_resp_trans_reg"/>
</dbReference>
<dbReference type="SUPFAM" id="SSF46785">
    <property type="entry name" value="Winged helix' DNA-binding domain"/>
    <property type="match status" value="1"/>
</dbReference>
<feature type="domain" description="HTH lysR-type" evidence="1">
    <location>
        <begin position="22"/>
        <end position="83"/>
    </location>
</feature>
<dbReference type="Pfam" id="PF00126">
    <property type="entry name" value="HTH_1"/>
    <property type="match status" value="1"/>
</dbReference>
<dbReference type="AlphaFoldDB" id="A0A1V2H6Z6"/>
<evidence type="ECO:0000313" key="3">
    <source>
        <dbReference type="Proteomes" id="UP000188879"/>
    </source>
</evidence>
<dbReference type="InterPro" id="IPR036388">
    <property type="entry name" value="WH-like_DNA-bd_sf"/>
</dbReference>
<dbReference type="InterPro" id="IPR000847">
    <property type="entry name" value="LysR_HTH_N"/>
</dbReference>
<comment type="caution">
    <text evidence="2">The sequence shown here is derived from an EMBL/GenBank/DDBJ whole genome shotgun (WGS) entry which is preliminary data.</text>
</comment>
<accession>A0A1V2H6Z6</accession>
<dbReference type="PANTHER" id="PTHR30432">
    <property type="entry name" value="TRANSCRIPTIONAL REGULATOR MODE"/>
    <property type="match status" value="1"/>
</dbReference>
<protein>
    <submittedName>
        <fullName evidence="2">LysR family transcriptional regulator</fullName>
    </submittedName>
</protein>
<name>A0A1V2H6Z6_9PROT</name>
<dbReference type="GO" id="GO:0003700">
    <property type="term" value="F:DNA-binding transcription factor activity"/>
    <property type="evidence" value="ECO:0007669"/>
    <property type="project" value="InterPro"/>
</dbReference>
<keyword evidence="3" id="KW-1185">Reference proteome</keyword>
<proteinExistence type="predicted"/>
<dbReference type="InterPro" id="IPR036390">
    <property type="entry name" value="WH_DNA-bd_sf"/>
</dbReference>
<gene>
    <name evidence="2" type="ORF">BKE38_04980</name>
</gene>
<evidence type="ECO:0000259" key="1">
    <source>
        <dbReference type="Pfam" id="PF00126"/>
    </source>
</evidence>
<evidence type="ECO:0000313" key="2">
    <source>
        <dbReference type="EMBL" id="ONG57053.1"/>
    </source>
</evidence>
<dbReference type="Gene3D" id="1.10.10.10">
    <property type="entry name" value="Winged helix-like DNA-binding domain superfamily/Winged helix DNA-binding domain"/>
    <property type="match status" value="1"/>
</dbReference>
<reference evidence="2 3" key="1">
    <citation type="submission" date="2016-10" db="EMBL/GenBank/DDBJ databases">
        <title>Draft Genome sequence of Roseomonas sp. strain M3.</title>
        <authorList>
            <person name="Subhash Y."/>
            <person name="Lee S."/>
        </authorList>
    </citation>
    <scope>NUCLEOTIDE SEQUENCE [LARGE SCALE GENOMIC DNA]</scope>
    <source>
        <strain evidence="2 3">M3</strain>
    </source>
</reference>
<dbReference type="EMBL" id="MLCO01000031">
    <property type="protein sequence ID" value="ONG57053.1"/>
    <property type="molecule type" value="Genomic_DNA"/>
</dbReference>